<feature type="region of interest" description="Disordered" evidence="1">
    <location>
        <begin position="17"/>
        <end position="107"/>
    </location>
</feature>
<evidence type="ECO:0000313" key="2">
    <source>
        <dbReference type="EMBL" id="TNN34006.1"/>
    </source>
</evidence>
<feature type="compositionally biased region" description="Gly residues" evidence="1">
    <location>
        <begin position="23"/>
        <end position="35"/>
    </location>
</feature>
<evidence type="ECO:0000313" key="3">
    <source>
        <dbReference type="Proteomes" id="UP000314294"/>
    </source>
</evidence>
<accession>A0A4Z2EYF2</accession>
<keyword evidence="3" id="KW-1185">Reference proteome</keyword>
<reference evidence="2 3" key="1">
    <citation type="submission" date="2019-03" db="EMBL/GenBank/DDBJ databases">
        <title>First draft genome of Liparis tanakae, snailfish: a comprehensive survey of snailfish specific genes.</title>
        <authorList>
            <person name="Kim W."/>
            <person name="Song I."/>
            <person name="Jeong J.-H."/>
            <person name="Kim D."/>
            <person name="Kim S."/>
            <person name="Ryu S."/>
            <person name="Song J.Y."/>
            <person name="Lee S.K."/>
        </authorList>
    </citation>
    <scope>NUCLEOTIDE SEQUENCE [LARGE SCALE GENOMIC DNA]</scope>
    <source>
        <tissue evidence="2">Muscle</tissue>
    </source>
</reference>
<dbReference type="AlphaFoldDB" id="A0A4Z2EYF2"/>
<feature type="compositionally biased region" description="Low complexity" evidence="1">
    <location>
        <begin position="46"/>
        <end position="64"/>
    </location>
</feature>
<sequence>MHTDVYRPLGLAWGRRGAAGLQGAPGSGRPAGGAGERPACRGRRGAAGLQGAPGSGRLHSAGSRAARRGAGPGGQDMAAHGPAVGSSSFQPANHISSNRASNLKVDV</sequence>
<organism evidence="2 3">
    <name type="scientific">Liparis tanakae</name>
    <name type="common">Tanaka's snailfish</name>
    <dbReference type="NCBI Taxonomy" id="230148"/>
    <lineage>
        <taxon>Eukaryota</taxon>
        <taxon>Metazoa</taxon>
        <taxon>Chordata</taxon>
        <taxon>Craniata</taxon>
        <taxon>Vertebrata</taxon>
        <taxon>Euteleostomi</taxon>
        <taxon>Actinopterygii</taxon>
        <taxon>Neopterygii</taxon>
        <taxon>Teleostei</taxon>
        <taxon>Neoteleostei</taxon>
        <taxon>Acanthomorphata</taxon>
        <taxon>Eupercaria</taxon>
        <taxon>Perciformes</taxon>
        <taxon>Cottioidei</taxon>
        <taxon>Cottales</taxon>
        <taxon>Liparidae</taxon>
        <taxon>Liparis</taxon>
    </lineage>
</organism>
<feature type="compositionally biased region" description="Polar residues" evidence="1">
    <location>
        <begin position="85"/>
        <end position="101"/>
    </location>
</feature>
<gene>
    <name evidence="2" type="ORF">EYF80_055829</name>
</gene>
<name>A0A4Z2EYF2_9TELE</name>
<evidence type="ECO:0000256" key="1">
    <source>
        <dbReference type="SAM" id="MobiDB-lite"/>
    </source>
</evidence>
<dbReference type="Proteomes" id="UP000314294">
    <property type="component" value="Unassembled WGS sequence"/>
</dbReference>
<protein>
    <submittedName>
        <fullName evidence="2">Uncharacterized protein</fullName>
    </submittedName>
</protein>
<comment type="caution">
    <text evidence="2">The sequence shown here is derived from an EMBL/GenBank/DDBJ whole genome shotgun (WGS) entry which is preliminary data.</text>
</comment>
<dbReference type="EMBL" id="SRLO01002065">
    <property type="protein sequence ID" value="TNN34006.1"/>
    <property type="molecule type" value="Genomic_DNA"/>
</dbReference>
<proteinExistence type="predicted"/>